<gene>
    <name evidence="1" type="ORF">L6452_32344</name>
</gene>
<accession>A0ACB8Z3F0</accession>
<sequence length="312" mass="35715">MFTKYKEGDKSNDVYACADESYLTNGYLDTIVDWIPGMEGIRIKDLPSMVRTTDPNDQLLNFTTECTRRSHEVPHQIFHTFDELEPSIVKALSSMFSHVYTIGPLQLLLDRIPEQEKHTQVSNFNGYSLMKEEPECLQWLRSKEPNSVIFVNFGSSPVMSLEDLIKFGWGLAESGCYFLWIIRSNLVVGGSAALPREFEEPEMIDCRYICKEWVVGLEMGNGVKREEVKRLIQELIGEGGVRMRNKAMYTLSVRPLGHQTTTRVSLFPNSYFEGWELTNLSLLCMRKGEYMLLAYSSIDNRKAPLSDETTLS</sequence>
<name>A0ACB8Z3F0_ARCLA</name>
<reference evidence="2" key="1">
    <citation type="journal article" date="2022" name="Mol. Ecol. Resour.">
        <title>The genomes of chicory, endive, great burdock and yacon provide insights into Asteraceae palaeo-polyploidization history and plant inulin production.</title>
        <authorList>
            <person name="Fan W."/>
            <person name="Wang S."/>
            <person name="Wang H."/>
            <person name="Wang A."/>
            <person name="Jiang F."/>
            <person name="Liu H."/>
            <person name="Zhao H."/>
            <person name="Xu D."/>
            <person name="Zhang Y."/>
        </authorList>
    </citation>
    <scope>NUCLEOTIDE SEQUENCE [LARGE SCALE GENOMIC DNA]</scope>
    <source>
        <strain evidence="2">cv. Niubang</strain>
    </source>
</reference>
<dbReference type="EMBL" id="CM042057">
    <property type="protein sequence ID" value="KAI3692527.1"/>
    <property type="molecule type" value="Genomic_DNA"/>
</dbReference>
<protein>
    <submittedName>
        <fullName evidence="1">Uncharacterized protein</fullName>
    </submittedName>
</protein>
<comment type="caution">
    <text evidence="1">The sequence shown here is derived from an EMBL/GenBank/DDBJ whole genome shotgun (WGS) entry which is preliminary data.</text>
</comment>
<evidence type="ECO:0000313" key="1">
    <source>
        <dbReference type="EMBL" id="KAI3692527.1"/>
    </source>
</evidence>
<organism evidence="1 2">
    <name type="scientific">Arctium lappa</name>
    <name type="common">Greater burdock</name>
    <name type="synonym">Lappa major</name>
    <dbReference type="NCBI Taxonomy" id="4217"/>
    <lineage>
        <taxon>Eukaryota</taxon>
        <taxon>Viridiplantae</taxon>
        <taxon>Streptophyta</taxon>
        <taxon>Embryophyta</taxon>
        <taxon>Tracheophyta</taxon>
        <taxon>Spermatophyta</taxon>
        <taxon>Magnoliopsida</taxon>
        <taxon>eudicotyledons</taxon>
        <taxon>Gunneridae</taxon>
        <taxon>Pentapetalae</taxon>
        <taxon>asterids</taxon>
        <taxon>campanulids</taxon>
        <taxon>Asterales</taxon>
        <taxon>Asteraceae</taxon>
        <taxon>Carduoideae</taxon>
        <taxon>Cardueae</taxon>
        <taxon>Arctiinae</taxon>
        <taxon>Arctium</taxon>
    </lineage>
</organism>
<evidence type="ECO:0000313" key="2">
    <source>
        <dbReference type="Proteomes" id="UP001055879"/>
    </source>
</evidence>
<keyword evidence="2" id="KW-1185">Reference proteome</keyword>
<reference evidence="1 2" key="2">
    <citation type="journal article" date="2022" name="Mol. Ecol. Resour.">
        <title>The genomes of chicory, endive, great burdock and yacon provide insights into Asteraceae paleo-polyploidization history and plant inulin production.</title>
        <authorList>
            <person name="Fan W."/>
            <person name="Wang S."/>
            <person name="Wang H."/>
            <person name="Wang A."/>
            <person name="Jiang F."/>
            <person name="Liu H."/>
            <person name="Zhao H."/>
            <person name="Xu D."/>
            <person name="Zhang Y."/>
        </authorList>
    </citation>
    <scope>NUCLEOTIDE SEQUENCE [LARGE SCALE GENOMIC DNA]</scope>
    <source>
        <strain evidence="2">cv. Niubang</strain>
    </source>
</reference>
<proteinExistence type="predicted"/>
<dbReference type="Proteomes" id="UP001055879">
    <property type="component" value="Linkage Group LG11"/>
</dbReference>